<sequence>MTLAVVAGLIGLALVDSTSLGTLVMPVWMIAHPRLRPSRVVLYLATIALFYWALGLALLLGASALTARWEEIGASRTTSWVQLVIGVGMLVASFWPDTPWARRRARERASGGREAGWRGRVTGADARASTVVTVALLAGLVEAASMVPYLGAIGLLSTSGLTAPASGAVLAVYVAVMCLPALVLLGLRLGLAERVTPLLTRLESWLTTHTGGAIWWVVGILGFFLAADAVTRLGLWGPGS</sequence>
<name>W6JX15_9MICO</name>
<feature type="transmembrane region" description="Helical" evidence="1">
    <location>
        <begin position="79"/>
        <end position="96"/>
    </location>
</feature>
<dbReference type="OrthoDB" id="7062264at2"/>
<dbReference type="InterPro" id="IPR021315">
    <property type="entry name" value="Gap/Sap"/>
</dbReference>
<dbReference type="RefSeq" id="WP_048694138.1">
    <property type="nucleotide sequence ID" value="NZ_HG764815.1"/>
</dbReference>
<dbReference type="Pfam" id="PF11139">
    <property type="entry name" value="SfLAP"/>
    <property type="match status" value="1"/>
</dbReference>
<keyword evidence="1" id="KW-1133">Transmembrane helix</keyword>
<evidence type="ECO:0000313" key="2">
    <source>
        <dbReference type="EMBL" id="CCH73180.1"/>
    </source>
</evidence>
<dbReference type="STRING" id="1193182.BN11_240016"/>
<reference evidence="2 3" key="1">
    <citation type="journal article" date="2013" name="ISME J.">
        <title>A metabolic model for members of the genus Tetrasphaera involved in enhanced biological phosphorus removal.</title>
        <authorList>
            <person name="Kristiansen R."/>
            <person name="Nguyen H.T.T."/>
            <person name="Saunders A.M."/>
            <person name="Nielsen J.L."/>
            <person name="Wimmer R."/>
            <person name="Le V.Q."/>
            <person name="McIlroy S.J."/>
            <person name="Petrovski S."/>
            <person name="Seviour R.J."/>
            <person name="Calteau A."/>
            <person name="Nielsen K.L."/>
            <person name="Nielsen P.H."/>
        </authorList>
    </citation>
    <scope>NUCLEOTIDE SEQUENCE [LARGE SCALE GENOMIC DNA]</scope>
    <source>
        <strain evidence="2 3">Ben110</strain>
    </source>
</reference>
<protein>
    <recommendedName>
        <fullName evidence="4">Sap, sulfolipid-1-addressing protein</fullName>
    </recommendedName>
</protein>
<gene>
    <name evidence="2" type="ORF">BN11_240016</name>
</gene>
<dbReference type="Proteomes" id="UP000035763">
    <property type="component" value="Unassembled WGS sequence"/>
</dbReference>
<feature type="transmembrane region" description="Helical" evidence="1">
    <location>
        <begin position="40"/>
        <end position="67"/>
    </location>
</feature>
<keyword evidence="1" id="KW-0472">Membrane</keyword>
<keyword evidence="3" id="KW-1185">Reference proteome</keyword>
<feature type="transmembrane region" description="Helical" evidence="1">
    <location>
        <begin position="6"/>
        <end position="28"/>
    </location>
</feature>
<keyword evidence="1" id="KW-0812">Transmembrane</keyword>
<organism evidence="2 3">
    <name type="scientific">Nostocoides australiense Ben110</name>
    <dbReference type="NCBI Taxonomy" id="1193182"/>
    <lineage>
        <taxon>Bacteria</taxon>
        <taxon>Bacillati</taxon>
        <taxon>Actinomycetota</taxon>
        <taxon>Actinomycetes</taxon>
        <taxon>Micrococcales</taxon>
        <taxon>Intrasporangiaceae</taxon>
        <taxon>Nostocoides</taxon>
    </lineage>
</organism>
<evidence type="ECO:0008006" key="4">
    <source>
        <dbReference type="Google" id="ProtNLM"/>
    </source>
</evidence>
<proteinExistence type="predicted"/>
<feature type="transmembrane region" description="Helical" evidence="1">
    <location>
        <begin position="170"/>
        <end position="191"/>
    </location>
</feature>
<dbReference type="AlphaFoldDB" id="W6JX15"/>
<evidence type="ECO:0000313" key="3">
    <source>
        <dbReference type="Proteomes" id="UP000035763"/>
    </source>
</evidence>
<feature type="transmembrane region" description="Helical" evidence="1">
    <location>
        <begin position="128"/>
        <end position="150"/>
    </location>
</feature>
<evidence type="ECO:0000256" key="1">
    <source>
        <dbReference type="SAM" id="Phobius"/>
    </source>
</evidence>
<feature type="transmembrane region" description="Helical" evidence="1">
    <location>
        <begin position="212"/>
        <end position="235"/>
    </location>
</feature>
<comment type="caution">
    <text evidence="2">The sequence shown here is derived from an EMBL/GenBank/DDBJ whole genome shotgun (WGS) entry which is preliminary data.</text>
</comment>
<dbReference type="EMBL" id="CAJA01000157">
    <property type="protein sequence ID" value="CCH73180.1"/>
    <property type="molecule type" value="Genomic_DNA"/>
</dbReference>
<accession>W6JX15</accession>